<comment type="caution">
    <text evidence="1">The sequence shown here is derived from an EMBL/GenBank/DDBJ whole genome shotgun (WGS) entry which is preliminary data.</text>
</comment>
<name>X6NCC6_RETFI</name>
<reference evidence="1 2" key="1">
    <citation type="journal article" date="2013" name="Curr. Biol.">
        <title>The Genome of the Foraminiferan Reticulomyxa filosa.</title>
        <authorList>
            <person name="Glockner G."/>
            <person name="Hulsmann N."/>
            <person name="Schleicher M."/>
            <person name="Noegel A.A."/>
            <person name="Eichinger L."/>
            <person name="Gallinger C."/>
            <person name="Pawlowski J."/>
            <person name="Sierra R."/>
            <person name="Euteneuer U."/>
            <person name="Pillet L."/>
            <person name="Moustafa A."/>
            <person name="Platzer M."/>
            <person name="Groth M."/>
            <person name="Szafranski K."/>
            <person name="Schliwa M."/>
        </authorList>
    </citation>
    <scope>NUCLEOTIDE SEQUENCE [LARGE SCALE GENOMIC DNA]</scope>
</reference>
<proteinExistence type="predicted"/>
<evidence type="ECO:0000313" key="2">
    <source>
        <dbReference type="Proteomes" id="UP000023152"/>
    </source>
</evidence>
<organism evidence="1 2">
    <name type="scientific">Reticulomyxa filosa</name>
    <dbReference type="NCBI Taxonomy" id="46433"/>
    <lineage>
        <taxon>Eukaryota</taxon>
        <taxon>Sar</taxon>
        <taxon>Rhizaria</taxon>
        <taxon>Retaria</taxon>
        <taxon>Foraminifera</taxon>
        <taxon>Monothalamids</taxon>
        <taxon>Reticulomyxidae</taxon>
        <taxon>Reticulomyxa</taxon>
    </lineage>
</organism>
<dbReference type="EMBL" id="ASPP01010330">
    <property type="protein sequence ID" value="ETO22967.1"/>
    <property type="molecule type" value="Genomic_DNA"/>
</dbReference>
<accession>X6NCC6</accession>
<evidence type="ECO:0000313" key="1">
    <source>
        <dbReference type="EMBL" id="ETO22967.1"/>
    </source>
</evidence>
<protein>
    <submittedName>
        <fullName evidence="1">Uncharacterized protein</fullName>
    </submittedName>
</protein>
<gene>
    <name evidence="1" type="ORF">RFI_14220</name>
</gene>
<keyword evidence="2" id="KW-1185">Reference proteome</keyword>
<dbReference type="AlphaFoldDB" id="X6NCC6"/>
<dbReference type="Proteomes" id="UP000023152">
    <property type="component" value="Unassembled WGS sequence"/>
</dbReference>
<sequence>MDWLHLIAGNRNFFKECLSTFPTDEKFEHHMQAFAENDQYLHSRASSLREVRTFLVDMLKRKFKTISEVQRYLEKFAADVHKETLESFSIVLQSHKSILSDVTDPQGWLFQQDKNLLYKIGHVKLSLSISEMKKSLERENYLTVGTIDSNKESKMMEQQFEVPTTLKQTEVEQLIDRLLMSLTGSEDGEELPLQQGISTMTSQDLEQLFQSHEKQFAKISLGALSKVLNVIKRNNYTGQTLLRSSSLSEESDQLVNKIIQFEVLKEKVKYDFVPKFEKCKSIAMKRLQYYDLGGKTHLESDKEISFDQSIRFFANIEQAWDDQLKKWKDTIKNDDVSTTITLALLLLSPPKFRLSIRTLQSKPQRTLYKRSDFNIYVYSYQKKNLLSSLWYIAWGQQKKKKKRAWKGDSEEGLLDRLGRFLQDSFASYLVKSLNLPYESPRSPLRKGKPYLHICQETQVLSHVLKLYLMEGQTPTACRVLFCDQSTTIEQLECFMLRCLADTGVDPCLHCLVLPELLSYSVQCEFVNMLRRQLKNKMDYLLRIICVESQSVIAQGFHVYRDNDPLALRQDESRQFYQKMLSSNWEAFQNQTNTTPFVQVFLSQNECVGKSYVINQMVHKLNLKKGHFVHVPINTCTVDINFLVDRFCNVPATDEPLVTPFFFFF</sequence>